<dbReference type="Proteomes" id="UP001528850">
    <property type="component" value="Unassembled WGS sequence"/>
</dbReference>
<feature type="active site" description="Proton acceptor" evidence="15">
    <location>
        <position position="467"/>
    </location>
</feature>
<dbReference type="InterPro" id="IPR037237">
    <property type="entry name" value="IlvD/EDD_N"/>
</dbReference>
<comment type="caution">
    <text evidence="18">The sequence shown here is derived from an EMBL/GenBank/DDBJ whole genome shotgun (WGS) entry which is preliminary data.</text>
</comment>
<comment type="catalytic activity">
    <reaction evidence="11">
        <text>(2R)-2,3-dihydroxy-3-methylbutanoate = 3-methyl-2-oxobutanoate + H2O</text>
        <dbReference type="Rhea" id="RHEA:24809"/>
        <dbReference type="ChEBI" id="CHEBI:11851"/>
        <dbReference type="ChEBI" id="CHEBI:15377"/>
        <dbReference type="ChEBI" id="CHEBI:49072"/>
        <dbReference type="EC" id="4.2.1.9"/>
    </reaction>
    <physiologicalReaction direction="left-to-right" evidence="11">
        <dbReference type="Rhea" id="RHEA:24810"/>
    </physiologicalReaction>
</comment>
<feature type="binding site" evidence="15">
    <location>
        <position position="78"/>
    </location>
    <ligand>
        <name>Mg(2+)</name>
        <dbReference type="ChEBI" id="CHEBI:18420"/>
    </ligand>
</feature>
<dbReference type="PROSITE" id="PS00886">
    <property type="entry name" value="ILVD_EDD_1"/>
    <property type="match status" value="1"/>
</dbReference>
<reference evidence="18 19" key="1">
    <citation type="journal article" date="2024" name="Curr. Microbiol.">
        <title>Luteibacter sahnii sp. nov., A Novel Yellow-Colored Xanthomonadin Pigment Producing Probiotic Bacterium from Healthy Rice Seed Microbiome.</title>
        <authorList>
            <person name="Jaiswal G."/>
            <person name="Rana R."/>
            <person name="Nayak P.K."/>
            <person name="Chouhan R."/>
            <person name="Gandhi S.G."/>
            <person name="Patel H.K."/>
            <person name="Patil P.B."/>
        </authorList>
    </citation>
    <scope>NUCLEOTIDE SEQUENCE [LARGE SCALE GENOMIC DNA]</scope>
    <source>
        <strain evidence="18 19">PPL201</strain>
    </source>
</reference>
<evidence type="ECO:0000313" key="18">
    <source>
        <dbReference type="EMBL" id="MDF4026222.1"/>
    </source>
</evidence>
<evidence type="ECO:0000256" key="4">
    <source>
        <dbReference type="ARBA" id="ARBA00022714"/>
    </source>
</evidence>
<keyword evidence="10 15" id="KW-0100">Branched-chain amino acid biosynthesis</keyword>
<comment type="catalytic activity">
    <reaction evidence="15">
        <text>(2R,3R)-2,3-dihydroxy-3-methylpentanoate = (S)-3-methyl-2-oxopentanoate + H2O</text>
        <dbReference type="Rhea" id="RHEA:27694"/>
        <dbReference type="ChEBI" id="CHEBI:15377"/>
        <dbReference type="ChEBI" id="CHEBI:35146"/>
        <dbReference type="ChEBI" id="CHEBI:49258"/>
        <dbReference type="EC" id="4.2.1.9"/>
    </reaction>
</comment>
<gene>
    <name evidence="15 18" type="primary">ilvD</name>
    <name evidence="18" type="ORF">P3W24_14700</name>
</gene>
<organism evidence="18 19">
    <name type="scientific">Luteibacter sahnii</name>
    <dbReference type="NCBI Taxonomy" id="3021977"/>
    <lineage>
        <taxon>Bacteria</taxon>
        <taxon>Pseudomonadati</taxon>
        <taxon>Pseudomonadota</taxon>
        <taxon>Gammaproteobacteria</taxon>
        <taxon>Lysobacterales</taxon>
        <taxon>Rhodanobacteraceae</taxon>
        <taxon>Luteibacter</taxon>
    </lineage>
</organism>
<evidence type="ECO:0000256" key="2">
    <source>
        <dbReference type="ARBA" id="ARBA00006486"/>
    </source>
</evidence>
<evidence type="ECO:0000256" key="9">
    <source>
        <dbReference type="ARBA" id="ARBA00023239"/>
    </source>
</evidence>
<proteinExistence type="inferred from homology"/>
<keyword evidence="7 15" id="KW-0408">Iron</keyword>
<keyword evidence="5 15" id="KW-0479">Metal-binding</keyword>
<dbReference type="InterPro" id="IPR042096">
    <property type="entry name" value="Dihydro-acid_dehy_C"/>
</dbReference>
<feature type="domain" description="Dihydroxy-acid/6-phosphogluconate dehydratase N-terminal" evidence="16">
    <location>
        <begin position="31"/>
        <end position="344"/>
    </location>
</feature>
<evidence type="ECO:0000256" key="13">
    <source>
        <dbReference type="ARBA" id="ARBA00029437"/>
    </source>
</evidence>
<evidence type="ECO:0000256" key="1">
    <source>
        <dbReference type="ARBA" id="ARBA00001946"/>
    </source>
</evidence>
<name>A0ABT6BDV5_9GAMM</name>
<evidence type="ECO:0000256" key="8">
    <source>
        <dbReference type="ARBA" id="ARBA00023014"/>
    </source>
</evidence>
<comment type="caution">
    <text evidence="15">Lacks conserved residue(s) required for the propagation of feature annotation.</text>
</comment>
<dbReference type="NCBIfam" id="NF002068">
    <property type="entry name" value="PRK00911.1"/>
    <property type="match status" value="1"/>
</dbReference>
<dbReference type="NCBIfam" id="TIGR00110">
    <property type="entry name" value="ilvD"/>
    <property type="match status" value="1"/>
</dbReference>
<protein>
    <recommendedName>
        <fullName evidence="14 15">Dihydroxy-acid dehydratase</fullName>
        <shortName evidence="15">DAD</shortName>
        <ecNumber evidence="14 15">4.2.1.9</ecNumber>
    </recommendedName>
</protein>
<evidence type="ECO:0000259" key="17">
    <source>
        <dbReference type="Pfam" id="PF24877"/>
    </source>
</evidence>
<dbReference type="PANTHER" id="PTHR21000:SF5">
    <property type="entry name" value="DIHYDROXY-ACID DEHYDRATASE, MITOCHONDRIAL"/>
    <property type="match status" value="1"/>
</dbReference>
<feature type="binding site" evidence="15">
    <location>
        <position position="120"/>
    </location>
    <ligand>
        <name>Mg(2+)</name>
        <dbReference type="ChEBI" id="CHEBI:18420"/>
    </ligand>
</feature>
<comment type="similarity">
    <text evidence="2 15">Belongs to the IlvD/Edd family.</text>
</comment>
<dbReference type="GO" id="GO:0004160">
    <property type="term" value="F:dihydroxy-acid dehydratase activity"/>
    <property type="evidence" value="ECO:0007669"/>
    <property type="project" value="UniProtKB-EC"/>
</dbReference>
<dbReference type="InterPro" id="IPR020558">
    <property type="entry name" value="DiOHA_6PGluconate_deHydtase_CS"/>
</dbReference>
<dbReference type="Pfam" id="PF00920">
    <property type="entry name" value="ILVD_EDD_N"/>
    <property type="match status" value="1"/>
</dbReference>
<evidence type="ECO:0000256" key="14">
    <source>
        <dbReference type="ARBA" id="ARBA00029490"/>
    </source>
</evidence>
<feature type="domain" description="Dihydroxy-acid/6-phosphogluconate dehydratase C-terminal" evidence="17">
    <location>
        <begin position="360"/>
        <end position="545"/>
    </location>
</feature>
<keyword evidence="4 15" id="KW-0001">2Fe-2S</keyword>
<dbReference type="RefSeq" id="WP_320551706.1">
    <property type="nucleotide sequence ID" value="NZ_JAQLOK010000003.1"/>
</dbReference>
<evidence type="ECO:0000256" key="12">
    <source>
        <dbReference type="ARBA" id="ARBA00029436"/>
    </source>
</evidence>
<dbReference type="SUPFAM" id="SSF143975">
    <property type="entry name" value="IlvD/EDD N-terminal domain-like"/>
    <property type="match status" value="1"/>
</dbReference>
<evidence type="ECO:0000259" key="16">
    <source>
        <dbReference type="Pfam" id="PF00920"/>
    </source>
</evidence>
<comment type="cofactor">
    <cofactor evidence="1 15">
        <name>Mg(2+)</name>
        <dbReference type="ChEBI" id="CHEBI:18420"/>
    </cofactor>
</comment>
<evidence type="ECO:0000256" key="11">
    <source>
        <dbReference type="ARBA" id="ARBA00029304"/>
    </source>
</evidence>
<dbReference type="InterPro" id="IPR000581">
    <property type="entry name" value="ILV_EDD_N"/>
</dbReference>
<keyword evidence="3 15" id="KW-0028">Amino-acid biosynthesis</keyword>
<dbReference type="HAMAP" id="MF_00012">
    <property type="entry name" value="IlvD"/>
    <property type="match status" value="1"/>
</dbReference>
<keyword evidence="8 15" id="KW-0411">Iron-sulfur</keyword>
<dbReference type="InterPro" id="IPR056740">
    <property type="entry name" value="ILV_EDD_C"/>
</dbReference>
<evidence type="ECO:0000256" key="10">
    <source>
        <dbReference type="ARBA" id="ARBA00023304"/>
    </source>
</evidence>
<keyword evidence="9 15" id="KW-0456">Lyase</keyword>
<accession>A0ABT6BDV5</accession>
<dbReference type="InterPro" id="IPR050165">
    <property type="entry name" value="DHAD_IlvD/Edd"/>
</dbReference>
<evidence type="ECO:0000256" key="6">
    <source>
        <dbReference type="ARBA" id="ARBA00022842"/>
    </source>
</evidence>
<feature type="binding site" description="via carbamate group" evidence="15">
    <location>
        <position position="121"/>
    </location>
    <ligand>
        <name>Mg(2+)</name>
        <dbReference type="ChEBI" id="CHEBI:18420"/>
    </ligand>
</feature>
<feature type="binding site" evidence="15">
    <location>
        <position position="46"/>
    </location>
    <ligand>
        <name>[2Fe-2S] cluster</name>
        <dbReference type="ChEBI" id="CHEBI:190135"/>
    </ligand>
</feature>
<dbReference type="EMBL" id="JARJJS010000004">
    <property type="protein sequence ID" value="MDF4026222.1"/>
    <property type="molecule type" value="Genomic_DNA"/>
</dbReference>
<dbReference type="Gene3D" id="3.50.30.80">
    <property type="entry name" value="IlvD/EDD C-terminal domain-like"/>
    <property type="match status" value="1"/>
</dbReference>
<dbReference type="SUPFAM" id="SSF52016">
    <property type="entry name" value="LeuD/IlvD-like"/>
    <property type="match status" value="1"/>
</dbReference>
<comment type="subunit">
    <text evidence="15">Homodimer.</text>
</comment>
<dbReference type="PROSITE" id="PS00887">
    <property type="entry name" value="ILVD_EDD_2"/>
    <property type="match status" value="1"/>
</dbReference>
<dbReference type="InterPro" id="IPR004404">
    <property type="entry name" value="DihydroxyA_deHydtase"/>
</dbReference>
<evidence type="ECO:0000256" key="7">
    <source>
        <dbReference type="ARBA" id="ARBA00023004"/>
    </source>
</evidence>
<feature type="modified residue" description="N6-carboxylysine" evidence="15">
    <location>
        <position position="121"/>
    </location>
</feature>
<feature type="binding site" evidence="15">
    <location>
        <position position="441"/>
    </location>
    <ligand>
        <name>Mg(2+)</name>
        <dbReference type="ChEBI" id="CHEBI:18420"/>
    </ligand>
</feature>
<keyword evidence="6 15" id="KW-0460">Magnesium</keyword>
<sequence>MRSDAIKTGPDRAPARAMLRATGLDDEAIARPMVAIVHSWSNVSPCNLNLRDLAEAAADGVRAAGGTPVEFNTIAVTDGIAMGSPGMRSSLVSRELIADSIELAVEGHCLDAMVVLCGCDKTIPAAAMALARLNIPGVALYGGSIAHGVHNGCPITVQEVFEAVGAHGAGKIDDATLDDVERHACPGAGACGGQFTANTMAMVLTTLGLTPLGLNDIPATDPAKRDAAFRCGELAMACLEADRRPRDAMTRDAFDNAARMVAATAGSTNAVLHLLAIANEARVPLSIEDFEPASVHTPVIADLKPGGRYSAVELTAAGGTAIVAAELRKAGMLKDTPTLTGRSLFAELDDAPPATEGQAVVRPATSPFKPRGGYSILYGNLSPEGSILKLAGHGRTSHAGPARVFESEEDAFAAVQAGRIRAGDVMVIRNEGPAGGPGMREMLAVTAALVGRGLGNDVALITDGRFSGATHGFMVGHVAPEAARGGPIGLLREGDAIFIDAATRELRTDADLAARRASWRPAPPKVTRGVLAKYARLVGSAAEGAVTQAFDDEPVAGPRVRREIEDENLTQELIGN</sequence>
<evidence type="ECO:0000256" key="3">
    <source>
        <dbReference type="ARBA" id="ARBA00022605"/>
    </source>
</evidence>
<comment type="pathway">
    <text evidence="13 15">Amino-acid biosynthesis; L-isoleucine biosynthesis; L-isoleucine from 2-oxobutanoate: step 3/4.</text>
</comment>
<dbReference type="PANTHER" id="PTHR21000">
    <property type="entry name" value="DIHYDROXY-ACID DEHYDRATASE DAD"/>
    <property type="match status" value="1"/>
</dbReference>
<keyword evidence="19" id="KW-1185">Reference proteome</keyword>
<evidence type="ECO:0000256" key="5">
    <source>
        <dbReference type="ARBA" id="ARBA00022723"/>
    </source>
</evidence>
<comment type="pathway">
    <text evidence="12 15">Amino-acid biosynthesis; L-valine biosynthesis; L-valine from pyruvate: step 3/4.</text>
</comment>
<evidence type="ECO:0000313" key="19">
    <source>
        <dbReference type="Proteomes" id="UP001528850"/>
    </source>
</evidence>
<comment type="function">
    <text evidence="15">Functions in the biosynthesis of branched-chain amino acids. Catalyzes the dehydration of (2R,3R)-2,3-dihydroxy-3-methylpentanoate (2,3-dihydroxy-3-methylvalerate) into 2-oxo-3-methylpentanoate (2-oxo-3-methylvalerate) and of (2R)-2,3-dihydroxy-3-methylbutanoate (2,3-dihydroxyisovalerate) into 2-oxo-3-methylbutanoate (2-oxoisovalerate), the penultimate precursor to L-isoleucine and L-valine, respectively.</text>
</comment>
<evidence type="ECO:0000256" key="15">
    <source>
        <dbReference type="HAMAP-Rule" id="MF_00012"/>
    </source>
</evidence>
<dbReference type="Pfam" id="PF24877">
    <property type="entry name" value="ILV_EDD_C"/>
    <property type="match status" value="1"/>
</dbReference>
<dbReference type="EC" id="4.2.1.9" evidence="14 15"/>
<comment type="cofactor">
    <cofactor evidence="15">
        <name>[2Fe-2S] cluster</name>
        <dbReference type="ChEBI" id="CHEBI:190135"/>
    </cofactor>
    <text evidence="15">Binds 1 [2Fe-2S] cluster per subunit. This cluster acts as a Lewis acid cofactor.</text>
</comment>